<organism evidence="11 12">
    <name type="scientific">Cyclotella cryptica</name>
    <dbReference type="NCBI Taxonomy" id="29204"/>
    <lineage>
        <taxon>Eukaryota</taxon>
        <taxon>Sar</taxon>
        <taxon>Stramenopiles</taxon>
        <taxon>Ochrophyta</taxon>
        <taxon>Bacillariophyta</taxon>
        <taxon>Coscinodiscophyceae</taxon>
        <taxon>Thalassiosirophycidae</taxon>
        <taxon>Stephanodiscales</taxon>
        <taxon>Stephanodiscaceae</taxon>
        <taxon>Cyclotella</taxon>
    </lineage>
</organism>
<dbReference type="GO" id="GO:0004416">
    <property type="term" value="F:hydroxyacylglutathione hydrolase activity"/>
    <property type="evidence" value="ECO:0007669"/>
    <property type="project" value="UniProtKB-EC"/>
</dbReference>
<evidence type="ECO:0000256" key="3">
    <source>
        <dbReference type="ARBA" id="ARBA00004963"/>
    </source>
</evidence>
<gene>
    <name evidence="11" type="ORF">HJC23_013995</name>
</gene>
<dbReference type="EC" id="3.1.2.6" evidence="5"/>
<name>A0ABD3NXN1_9STRA</name>
<comment type="pathway">
    <text evidence="3">Secondary metabolite metabolism; methylglyoxal degradation; (R)-lactate from methylglyoxal: step 2/2.</text>
</comment>
<keyword evidence="8" id="KW-0862">Zinc</keyword>
<sequence length="323" mass="35378">MVAIVRHTISFTAPLLACRRASGFRSSSFASAFLCFRSPHTALSTPTSSTTCRRSWSYRAGGDDAGGSFEVVQFPCLADNYGYLIHDQTTGETAAIDTPCAASYRRELDKRGWKLTLILNTHKHHDHVGGNLELKTEGVTVYGPACDGNIPGMDVSLKEEDVVRFGNTNAKVIDVGGHTIGHIAFYFPAEKTAFVGDSLFSLGCGRMFEGSKQQFWSSLQKLRNLPDDTLLYCAHEYTESNAKFAMSVEPGNVDLMKRVETIKARRARGEPTVPSMVGDEKLTNPFLRGDLSAEIRKNVGASVSDSNADVFGKIRREKDNFSG</sequence>
<dbReference type="NCBIfam" id="TIGR03413">
    <property type="entry name" value="GSH_gloB"/>
    <property type="match status" value="1"/>
</dbReference>
<dbReference type="InterPro" id="IPR032282">
    <property type="entry name" value="HAGH_C"/>
</dbReference>
<evidence type="ECO:0000313" key="11">
    <source>
        <dbReference type="EMBL" id="KAL3780187.1"/>
    </source>
</evidence>
<dbReference type="InterPro" id="IPR035680">
    <property type="entry name" value="Clx_II_MBL"/>
</dbReference>
<evidence type="ECO:0000313" key="12">
    <source>
        <dbReference type="Proteomes" id="UP001516023"/>
    </source>
</evidence>
<dbReference type="SMART" id="SM00849">
    <property type="entry name" value="Lactamase_B"/>
    <property type="match status" value="1"/>
</dbReference>
<dbReference type="PANTHER" id="PTHR43705:SF1">
    <property type="entry name" value="HYDROXYACYLGLUTATHIONE HYDROLASE GLOB"/>
    <property type="match status" value="1"/>
</dbReference>
<evidence type="ECO:0000256" key="1">
    <source>
        <dbReference type="ARBA" id="ARBA00001623"/>
    </source>
</evidence>
<evidence type="ECO:0000256" key="6">
    <source>
        <dbReference type="ARBA" id="ARBA00022723"/>
    </source>
</evidence>
<accession>A0ABD3NXN1</accession>
<dbReference type="InterPro" id="IPR001279">
    <property type="entry name" value="Metallo-B-lactamas"/>
</dbReference>
<dbReference type="InterPro" id="IPR050110">
    <property type="entry name" value="Glyoxalase_II_hydrolase"/>
</dbReference>
<dbReference type="HAMAP" id="MF_01374">
    <property type="entry name" value="Glyoxalase_2"/>
    <property type="match status" value="1"/>
</dbReference>
<dbReference type="Pfam" id="PF00753">
    <property type="entry name" value="Lactamase_B"/>
    <property type="match status" value="1"/>
</dbReference>
<keyword evidence="12" id="KW-1185">Reference proteome</keyword>
<comment type="cofactor">
    <cofactor evidence="2">
        <name>Zn(2+)</name>
        <dbReference type="ChEBI" id="CHEBI:29105"/>
    </cofactor>
</comment>
<dbReference type="PANTHER" id="PTHR43705">
    <property type="entry name" value="HYDROXYACYLGLUTATHIONE HYDROLASE"/>
    <property type="match status" value="1"/>
</dbReference>
<dbReference type="AlphaFoldDB" id="A0ABD3NXN1"/>
<dbReference type="Pfam" id="PF16123">
    <property type="entry name" value="HAGH_C"/>
    <property type="match status" value="1"/>
</dbReference>
<dbReference type="SUPFAM" id="SSF56281">
    <property type="entry name" value="Metallo-hydrolase/oxidoreductase"/>
    <property type="match status" value="1"/>
</dbReference>
<proteinExistence type="inferred from homology"/>
<dbReference type="InterPro" id="IPR036866">
    <property type="entry name" value="RibonucZ/Hydroxyglut_hydro"/>
</dbReference>
<dbReference type="EMBL" id="JABMIG020000359">
    <property type="protein sequence ID" value="KAL3780187.1"/>
    <property type="molecule type" value="Genomic_DNA"/>
</dbReference>
<evidence type="ECO:0000259" key="10">
    <source>
        <dbReference type="SMART" id="SM00849"/>
    </source>
</evidence>
<evidence type="ECO:0000256" key="5">
    <source>
        <dbReference type="ARBA" id="ARBA00011917"/>
    </source>
</evidence>
<reference evidence="11 12" key="1">
    <citation type="journal article" date="2020" name="G3 (Bethesda)">
        <title>Improved Reference Genome for Cyclotella cryptica CCMP332, a Model for Cell Wall Morphogenesis, Salinity Adaptation, and Lipid Production in Diatoms (Bacillariophyta).</title>
        <authorList>
            <person name="Roberts W.R."/>
            <person name="Downey K.M."/>
            <person name="Ruck E.C."/>
            <person name="Traller J.C."/>
            <person name="Alverson A.J."/>
        </authorList>
    </citation>
    <scope>NUCLEOTIDE SEQUENCE [LARGE SCALE GENOMIC DNA]</scope>
    <source>
        <strain evidence="11 12">CCMP332</strain>
    </source>
</reference>
<keyword evidence="6" id="KW-0479">Metal-binding</keyword>
<evidence type="ECO:0000256" key="4">
    <source>
        <dbReference type="ARBA" id="ARBA00006759"/>
    </source>
</evidence>
<comment type="catalytic activity">
    <reaction evidence="1">
        <text>an S-(2-hydroxyacyl)glutathione + H2O = a 2-hydroxy carboxylate + glutathione + H(+)</text>
        <dbReference type="Rhea" id="RHEA:21864"/>
        <dbReference type="ChEBI" id="CHEBI:15377"/>
        <dbReference type="ChEBI" id="CHEBI:15378"/>
        <dbReference type="ChEBI" id="CHEBI:57925"/>
        <dbReference type="ChEBI" id="CHEBI:58896"/>
        <dbReference type="ChEBI" id="CHEBI:71261"/>
        <dbReference type="EC" id="3.1.2.6"/>
    </reaction>
</comment>
<keyword evidence="7" id="KW-0378">Hydrolase</keyword>
<dbReference type="InterPro" id="IPR017782">
    <property type="entry name" value="Hydroxyacylglutathione_Hdrlase"/>
</dbReference>
<dbReference type="CDD" id="cd07723">
    <property type="entry name" value="hydroxyacylglutathione_hydrolase_MBL-fold"/>
    <property type="match status" value="1"/>
</dbReference>
<dbReference type="Proteomes" id="UP001516023">
    <property type="component" value="Unassembled WGS sequence"/>
</dbReference>
<dbReference type="Gene3D" id="3.60.15.10">
    <property type="entry name" value="Ribonuclease Z/Hydroxyacylglutathione hydrolase-like"/>
    <property type="match status" value="1"/>
</dbReference>
<feature type="domain" description="Metallo-beta-lactamase" evidence="10">
    <location>
        <begin position="79"/>
        <end position="235"/>
    </location>
</feature>
<evidence type="ECO:0000256" key="9">
    <source>
        <dbReference type="ARBA" id="ARBA00031044"/>
    </source>
</evidence>
<evidence type="ECO:0000256" key="7">
    <source>
        <dbReference type="ARBA" id="ARBA00022801"/>
    </source>
</evidence>
<protein>
    <recommendedName>
        <fullName evidence="5">hydroxyacylglutathione hydrolase</fullName>
        <ecNumber evidence="5">3.1.2.6</ecNumber>
    </recommendedName>
    <alternativeName>
        <fullName evidence="9">Glyoxalase II</fullName>
    </alternativeName>
</protein>
<evidence type="ECO:0000256" key="8">
    <source>
        <dbReference type="ARBA" id="ARBA00022833"/>
    </source>
</evidence>
<comment type="caution">
    <text evidence="11">The sequence shown here is derived from an EMBL/GenBank/DDBJ whole genome shotgun (WGS) entry which is preliminary data.</text>
</comment>
<comment type="similarity">
    <text evidence="4">Belongs to the metallo-beta-lactamase superfamily. Glyoxalase II family.</text>
</comment>
<dbReference type="GO" id="GO:0046872">
    <property type="term" value="F:metal ion binding"/>
    <property type="evidence" value="ECO:0007669"/>
    <property type="project" value="UniProtKB-KW"/>
</dbReference>
<evidence type="ECO:0000256" key="2">
    <source>
        <dbReference type="ARBA" id="ARBA00001947"/>
    </source>
</evidence>